<dbReference type="KEGG" id="asan:AWM72_02355"/>
<evidence type="ECO:0000256" key="1">
    <source>
        <dbReference type="SAM" id="Phobius"/>
    </source>
</evidence>
<dbReference type="EMBL" id="CP014160">
    <property type="protein sequence ID" value="AMB94934.1"/>
    <property type="molecule type" value="Genomic_DNA"/>
</dbReference>
<proteinExistence type="predicted"/>
<organism evidence="2 3">
    <name type="scientific">Aerococcus sanguinicola</name>
    <dbReference type="NCBI Taxonomy" id="119206"/>
    <lineage>
        <taxon>Bacteria</taxon>
        <taxon>Bacillati</taxon>
        <taxon>Bacillota</taxon>
        <taxon>Bacilli</taxon>
        <taxon>Lactobacillales</taxon>
        <taxon>Aerococcaceae</taxon>
        <taxon>Aerococcus</taxon>
    </lineage>
</organism>
<dbReference type="GeneID" id="92902909"/>
<sequence>MSLSQNKQSIQRLTLTALLTALAILIPMVMPIKVVLGPASYTLASHLPIVLAIFMGPAPAAFVALASGIGFFLAGFPFVIGLRGLSHVFFATFGAYYFQKHPGVVDKLTTRTAFSFVLAFIHALAEVVVVYLVTGLGAGTLAAGYFTPLFVFVGLGGIVHGMVDFELGYQTARALDKAKVVSFFKN</sequence>
<feature type="transmembrane region" description="Helical" evidence="1">
    <location>
        <begin position="145"/>
        <end position="163"/>
    </location>
</feature>
<dbReference type="Gene3D" id="1.10.1760.20">
    <property type="match status" value="1"/>
</dbReference>
<evidence type="ECO:0000313" key="2">
    <source>
        <dbReference type="EMBL" id="AMB94934.1"/>
    </source>
</evidence>
<reference evidence="3" key="2">
    <citation type="submission" date="2016-01" db="EMBL/GenBank/DDBJ databases">
        <title>Six Aerococcus type strain genome sequencing and assembly using PacBio and Illumina Hiseq.</title>
        <authorList>
            <person name="Carkaci D."/>
            <person name="Dargis R."/>
            <person name="Nielsen X.C."/>
            <person name="Skovgaard O."/>
            <person name="Fuursted K."/>
            <person name="Christensen J.J."/>
        </authorList>
    </citation>
    <scope>NUCLEOTIDE SEQUENCE [LARGE SCALE GENOMIC DNA]</scope>
    <source>
        <strain evidence="3">CCUG43001</strain>
    </source>
</reference>
<evidence type="ECO:0008006" key="4">
    <source>
        <dbReference type="Google" id="ProtNLM"/>
    </source>
</evidence>
<feature type="transmembrane region" description="Helical" evidence="1">
    <location>
        <begin position="113"/>
        <end position="133"/>
    </location>
</feature>
<protein>
    <recommendedName>
        <fullName evidence="4">Niacin transporter NiaX</fullName>
    </recommendedName>
</protein>
<dbReference type="Proteomes" id="UP000069912">
    <property type="component" value="Chromosome"/>
</dbReference>
<feature type="transmembrane region" description="Helical" evidence="1">
    <location>
        <begin position="47"/>
        <end position="73"/>
    </location>
</feature>
<dbReference type="RefSeq" id="WP_067976510.1">
    <property type="nucleotide sequence ID" value="NZ_CAJHKN010000003.1"/>
</dbReference>
<evidence type="ECO:0000313" key="3">
    <source>
        <dbReference type="Proteomes" id="UP000069912"/>
    </source>
</evidence>
<keyword evidence="1" id="KW-0472">Membrane</keyword>
<feature type="transmembrane region" description="Helical" evidence="1">
    <location>
        <begin position="80"/>
        <end position="98"/>
    </location>
</feature>
<keyword evidence="1" id="KW-0812">Transmembrane</keyword>
<name>A0A0X8FCQ3_9LACT</name>
<accession>A0A0X8FCQ3</accession>
<dbReference type="AlphaFoldDB" id="A0A0X8FCQ3"/>
<gene>
    <name evidence="2" type="ORF">AWM72_02355</name>
</gene>
<keyword evidence="1" id="KW-1133">Transmembrane helix</keyword>
<reference evidence="2 3" key="1">
    <citation type="journal article" date="2016" name="Genome Announc.">
        <title>Complete Genome Sequences of Aerococcus christensenii CCUG 28831T, Aerococcus sanguinicola CCUG 43001T, Aerococcus urinae CCUG 36881T, Aerococcus urinaeequi CCUG 28094T, Aerococcus urinaehominis CCUG 42038 BT, and Aerococcus viridans CCUG 4311T.</title>
        <authorList>
            <person name="Carkaci D."/>
            <person name="Dargis R."/>
            <person name="Nielsen X.C."/>
            <person name="Skovgaard O."/>
            <person name="Fuursted K."/>
            <person name="Christensen J.J."/>
        </authorList>
    </citation>
    <scope>NUCLEOTIDE SEQUENCE [LARGE SCALE GENOMIC DNA]</scope>
    <source>
        <strain evidence="2 3">CCUG43001</strain>
    </source>
</reference>
<keyword evidence="3" id="KW-1185">Reference proteome</keyword>